<dbReference type="OMA" id="IQAIAHN"/>
<keyword evidence="6" id="KW-1185">Reference proteome</keyword>
<comment type="subcellular location">
    <subcellularLocation>
        <location evidence="1">Membrane</location>
    </subcellularLocation>
</comment>
<keyword evidence="3" id="KW-1133">Transmembrane helix</keyword>
<dbReference type="Proteomes" id="UP000756132">
    <property type="component" value="Chromosome 10"/>
</dbReference>
<dbReference type="SUPFAM" id="SSF161084">
    <property type="entry name" value="MAPEG domain-like"/>
    <property type="match status" value="1"/>
</dbReference>
<dbReference type="GO" id="GO:0016020">
    <property type="term" value="C:membrane"/>
    <property type="evidence" value="ECO:0007669"/>
    <property type="project" value="UniProtKB-SubCell"/>
</dbReference>
<evidence type="ECO:0000256" key="3">
    <source>
        <dbReference type="ARBA" id="ARBA00022989"/>
    </source>
</evidence>
<evidence type="ECO:0008006" key="7">
    <source>
        <dbReference type="Google" id="ProtNLM"/>
    </source>
</evidence>
<dbReference type="Pfam" id="PF01124">
    <property type="entry name" value="MAPEG"/>
    <property type="match status" value="1"/>
</dbReference>
<reference evidence="5" key="1">
    <citation type="submission" date="2021-12" db="EMBL/GenBank/DDBJ databases">
        <authorList>
            <person name="Zaccaron A."/>
            <person name="Stergiopoulos I."/>
        </authorList>
    </citation>
    <scope>NUCLEOTIDE SEQUENCE</scope>
    <source>
        <strain evidence="5">Race5_Kim</strain>
    </source>
</reference>
<dbReference type="EMBL" id="CP090172">
    <property type="protein sequence ID" value="UJO23149.1"/>
    <property type="molecule type" value="Genomic_DNA"/>
</dbReference>
<dbReference type="RefSeq" id="XP_047767515.1">
    <property type="nucleotide sequence ID" value="XM_047910879.1"/>
</dbReference>
<evidence type="ECO:0000256" key="4">
    <source>
        <dbReference type="ARBA" id="ARBA00023136"/>
    </source>
</evidence>
<reference evidence="5" key="2">
    <citation type="journal article" date="2022" name="Microb. Genom.">
        <title>A chromosome-scale genome assembly of the tomato pathogen Cladosporium fulvum reveals a compartmentalized genome architecture and the presence of a dispensable chromosome.</title>
        <authorList>
            <person name="Zaccaron A.Z."/>
            <person name="Chen L.H."/>
            <person name="Samaras A."/>
            <person name="Stergiopoulos I."/>
        </authorList>
    </citation>
    <scope>NUCLEOTIDE SEQUENCE</scope>
    <source>
        <strain evidence="5">Race5_Kim</strain>
    </source>
</reference>
<dbReference type="AlphaFoldDB" id="A0A9Q8PIQ7"/>
<name>A0A9Q8PIQ7_PASFU</name>
<keyword evidence="2" id="KW-0812">Transmembrane</keyword>
<sequence>MPTNLGLGLNPLLQPVTVLAGWTFVMQAWMHTTRIFAIGKYNVSIDAGKLNADLEAKVPNSIQAIAHNYNHLHEQPTVFYAVALALAMADDRHDYTLNAAWTYVGIRVLHSLYQVYVNEVLTRFQIFASSSVVVAGLTARLATIVFA</sequence>
<dbReference type="KEGG" id="ffu:CLAFUR5_11731"/>
<accession>A0A9Q8PIQ7</accession>
<evidence type="ECO:0000313" key="5">
    <source>
        <dbReference type="EMBL" id="UJO23149.1"/>
    </source>
</evidence>
<organism evidence="5 6">
    <name type="scientific">Passalora fulva</name>
    <name type="common">Tomato leaf mold</name>
    <name type="synonym">Cladosporium fulvum</name>
    <dbReference type="NCBI Taxonomy" id="5499"/>
    <lineage>
        <taxon>Eukaryota</taxon>
        <taxon>Fungi</taxon>
        <taxon>Dikarya</taxon>
        <taxon>Ascomycota</taxon>
        <taxon>Pezizomycotina</taxon>
        <taxon>Dothideomycetes</taxon>
        <taxon>Dothideomycetidae</taxon>
        <taxon>Mycosphaerellales</taxon>
        <taxon>Mycosphaerellaceae</taxon>
        <taxon>Fulvia</taxon>
    </lineage>
</organism>
<evidence type="ECO:0000313" key="6">
    <source>
        <dbReference type="Proteomes" id="UP000756132"/>
    </source>
</evidence>
<protein>
    <recommendedName>
        <fullName evidence="7">MAPEG family protein</fullName>
    </recommendedName>
</protein>
<dbReference type="Gene3D" id="1.20.120.550">
    <property type="entry name" value="Membrane associated eicosanoid/glutathione metabolism-like domain"/>
    <property type="match status" value="1"/>
</dbReference>
<evidence type="ECO:0000256" key="2">
    <source>
        <dbReference type="ARBA" id="ARBA00022692"/>
    </source>
</evidence>
<proteinExistence type="predicted"/>
<evidence type="ECO:0000256" key="1">
    <source>
        <dbReference type="ARBA" id="ARBA00004370"/>
    </source>
</evidence>
<keyword evidence="4" id="KW-0472">Membrane</keyword>
<dbReference type="InterPro" id="IPR023352">
    <property type="entry name" value="MAPEG-like_dom_sf"/>
</dbReference>
<dbReference type="GeneID" id="71991609"/>
<dbReference type="OrthoDB" id="4456959at2759"/>
<gene>
    <name evidence="5" type="ORF">CLAFUR5_11731</name>
</gene>
<dbReference type="InterPro" id="IPR001129">
    <property type="entry name" value="Membr-assoc_MAPEG"/>
</dbReference>